<proteinExistence type="predicted"/>
<accession>A0A6M1TFI3</accession>
<evidence type="ECO:0000256" key="2">
    <source>
        <dbReference type="ARBA" id="ARBA00022448"/>
    </source>
</evidence>
<keyword evidence="2" id="KW-0813">Transport</keyword>
<name>A0A6M1TFI3_9BACT</name>
<gene>
    <name evidence="14" type="ORF">G3569_11030</name>
</gene>
<keyword evidence="9 12" id="KW-0472">Membrane</keyword>
<evidence type="ECO:0000256" key="10">
    <source>
        <dbReference type="ARBA" id="ARBA00023303"/>
    </source>
</evidence>
<dbReference type="Gene3D" id="3.40.50.720">
    <property type="entry name" value="NAD(P)-binding Rossmann-like Domain"/>
    <property type="match status" value="1"/>
</dbReference>
<dbReference type="Pfam" id="PF22614">
    <property type="entry name" value="Slo-like_RCK"/>
    <property type="match status" value="1"/>
</dbReference>
<dbReference type="InterPro" id="IPR013099">
    <property type="entry name" value="K_chnl_dom"/>
</dbReference>
<dbReference type="SUPFAM" id="SSF81324">
    <property type="entry name" value="Voltage-gated potassium channels"/>
    <property type="match status" value="1"/>
</dbReference>
<keyword evidence="3" id="KW-0633">Potassium transport</keyword>
<evidence type="ECO:0000256" key="8">
    <source>
        <dbReference type="ARBA" id="ARBA00023065"/>
    </source>
</evidence>
<keyword evidence="5" id="KW-0631">Potassium channel</keyword>
<keyword evidence="4 12" id="KW-0812">Transmembrane</keyword>
<dbReference type="Gene3D" id="1.10.287.70">
    <property type="match status" value="1"/>
</dbReference>
<keyword evidence="7 12" id="KW-1133">Transmembrane helix</keyword>
<evidence type="ECO:0000256" key="1">
    <source>
        <dbReference type="ARBA" id="ARBA00004651"/>
    </source>
</evidence>
<dbReference type="InterPro" id="IPR047871">
    <property type="entry name" value="K_chnl_Slo-like"/>
</dbReference>
<dbReference type="PANTHER" id="PTHR10027">
    <property type="entry name" value="CALCIUM-ACTIVATED POTASSIUM CHANNEL ALPHA CHAIN"/>
    <property type="match status" value="1"/>
</dbReference>
<evidence type="ECO:0000256" key="5">
    <source>
        <dbReference type="ARBA" id="ARBA00022826"/>
    </source>
</evidence>
<comment type="caution">
    <text evidence="14">The sequence shown here is derived from an EMBL/GenBank/DDBJ whole genome shotgun (WGS) entry which is preliminary data.</text>
</comment>
<protein>
    <recommendedName>
        <fullName evidence="13">RCK N-terminal domain-containing protein</fullName>
    </recommendedName>
</protein>
<evidence type="ECO:0000256" key="4">
    <source>
        <dbReference type="ARBA" id="ARBA00022692"/>
    </source>
</evidence>
<keyword evidence="10" id="KW-0407">Ion channel</keyword>
<organism evidence="14 15">
    <name type="scientific">Fodinibius halophilus</name>
    <dbReference type="NCBI Taxonomy" id="1736908"/>
    <lineage>
        <taxon>Bacteria</taxon>
        <taxon>Pseudomonadati</taxon>
        <taxon>Balneolota</taxon>
        <taxon>Balneolia</taxon>
        <taxon>Balneolales</taxon>
        <taxon>Balneolaceae</taxon>
        <taxon>Fodinibius</taxon>
    </lineage>
</organism>
<evidence type="ECO:0000256" key="6">
    <source>
        <dbReference type="ARBA" id="ARBA00022958"/>
    </source>
</evidence>
<comment type="catalytic activity">
    <reaction evidence="11">
        <text>K(+)(in) = K(+)(out)</text>
        <dbReference type="Rhea" id="RHEA:29463"/>
        <dbReference type="ChEBI" id="CHEBI:29103"/>
    </reaction>
</comment>
<feature type="transmembrane region" description="Helical" evidence="12">
    <location>
        <begin position="20"/>
        <end position="40"/>
    </location>
</feature>
<dbReference type="Pfam" id="PF07885">
    <property type="entry name" value="Ion_trans_2"/>
    <property type="match status" value="1"/>
</dbReference>
<keyword evidence="6" id="KW-0630">Potassium</keyword>
<evidence type="ECO:0000259" key="13">
    <source>
        <dbReference type="PROSITE" id="PS51201"/>
    </source>
</evidence>
<evidence type="ECO:0000313" key="15">
    <source>
        <dbReference type="Proteomes" id="UP000479132"/>
    </source>
</evidence>
<dbReference type="SUPFAM" id="SSF51735">
    <property type="entry name" value="NAD(P)-binding Rossmann-fold domains"/>
    <property type="match status" value="1"/>
</dbReference>
<dbReference type="EMBL" id="JAALLS010000013">
    <property type="protein sequence ID" value="NGP88892.1"/>
    <property type="molecule type" value="Genomic_DNA"/>
</dbReference>
<evidence type="ECO:0000256" key="12">
    <source>
        <dbReference type="SAM" id="Phobius"/>
    </source>
</evidence>
<dbReference type="InterPro" id="IPR003148">
    <property type="entry name" value="RCK_N"/>
</dbReference>
<feature type="domain" description="RCK N-terminal" evidence="13">
    <location>
        <begin position="118"/>
        <end position="241"/>
    </location>
</feature>
<keyword evidence="15" id="KW-1185">Reference proteome</keyword>
<dbReference type="RefSeq" id="WP_165269083.1">
    <property type="nucleotide sequence ID" value="NZ_JAALLS010000013.1"/>
</dbReference>
<dbReference type="GO" id="GO:0005267">
    <property type="term" value="F:potassium channel activity"/>
    <property type="evidence" value="ECO:0007669"/>
    <property type="project" value="UniProtKB-KW"/>
</dbReference>
<feature type="transmembrane region" description="Helical" evidence="12">
    <location>
        <begin position="52"/>
        <end position="71"/>
    </location>
</feature>
<evidence type="ECO:0000256" key="9">
    <source>
        <dbReference type="ARBA" id="ARBA00023136"/>
    </source>
</evidence>
<reference evidence="14 15" key="1">
    <citation type="submission" date="2020-02" db="EMBL/GenBank/DDBJ databases">
        <title>Aliifodinibius halophilus 2W32, complete genome.</title>
        <authorList>
            <person name="Li Y."/>
            <person name="Wu S."/>
        </authorList>
    </citation>
    <scope>NUCLEOTIDE SEQUENCE [LARGE SCALE GENOMIC DNA]</scope>
    <source>
        <strain evidence="14 15">2W32</strain>
    </source>
</reference>
<keyword evidence="8" id="KW-0406">Ion transport</keyword>
<dbReference type="PRINTS" id="PR00169">
    <property type="entry name" value="KCHANNEL"/>
</dbReference>
<sequence length="265" mass="30018">MLNSTSKPPSESHFRKQVLFLAVLLSGSFLFTTTIFWTYEFGQANVQHFGDVVWWWFVTSATVGYGDIVPYTTAGRAAGVVAIIIGLFGYTHIIGLILQVIQHKFEEEERGRGSVSCKNHVVICEYTAFADELIQEIEEKQLFDDRQVVIAGALVNRTPYRQHSFIYGEPISPQVLKRANVSEASTVFVFSNHRFSDPDIKTLHIVSRIQKLNSKASIYVELHDESHPLLKELAGNITVINSSDMLHNAIRHNYIEVTKYLEAKE</sequence>
<dbReference type="InterPro" id="IPR036291">
    <property type="entry name" value="NAD(P)-bd_dom_sf"/>
</dbReference>
<evidence type="ECO:0000313" key="14">
    <source>
        <dbReference type="EMBL" id="NGP88892.1"/>
    </source>
</evidence>
<dbReference type="AlphaFoldDB" id="A0A6M1TFI3"/>
<feature type="transmembrane region" description="Helical" evidence="12">
    <location>
        <begin position="77"/>
        <end position="101"/>
    </location>
</feature>
<evidence type="ECO:0000256" key="3">
    <source>
        <dbReference type="ARBA" id="ARBA00022538"/>
    </source>
</evidence>
<dbReference type="Proteomes" id="UP000479132">
    <property type="component" value="Unassembled WGS sequence"/>
</dbReference>
<evidence type="ECO:0000256" key="7">
    <source>
        <dbReference type="ARBA" id="ARBA00022989"/>
    </source>
</evidence>
<dbReference type="PANTHER" id="PTHR10027:SF10">
    <property type="entry name" value="SLOWPOKE 2, ISOFORM D"/>
    <property type="match status" value="1"/>
</dbReference>
<evidence type="ECO:0000256" key="11">
    <source>
        <dbReference type="ARBA" id="ARBA00034430"/>
    </source>
</evidence>
<dbReference type="GO" id="GO:0005886">
    <property type="term" value="C:plasma membrane"/>
    <property type="evidence" value="ECO:0007669"/>
    <property type="project" value="UniProtKB-SubCell"/>
</dbReference>
<comment type="subcellular location">
    <subcellularLocation>
        <location evidence="1">Cell membrane</location>
        <topology evidence="1">Multi-pass membrane protein</topology>
    </subcellularLocation>
</comment>
<dbReference type="PROSITE" id="PS51201">
    <property type="entry name" value="RCK_N"/>
    <property type="match status" value="1"/>
</dbReference>